<dbReference type="EMBL" id="PKMF04000008">
    <property type="protein sequence ID" value="KAK7860162.1"/>
    <property type="molecule type" value="Genomic_DNA"/>
</dbReference>
<reference evidence="2" key="3">
    <citation type="submission" date="2023-07" db="EMBL/GenBank/DDBJ databases">
        <title>An improved reference 1 genome and first organelle genomes of Quercus suber.</title>
        <authorList>
            <consortium name="Genosuber Consortium"/>
            <person name="Usie A."/>
            <person name="Serra O."/>
            <person name="Barros P."/>
        </authorList>
    </citation>
    <scope>NUCLEOTIDE SEQUENCE</scope>
    <source>
        <strain evidence="2">HL8</strain>
        <tissue evidence="2">Leaves</tissue>
    </source>
</reference>
<feature type="domain" description="Zinc knuckle CX2CX4HX4C" evidence="1">
    <location>
        <begin position="141"/>
        <end position="188"/>
    </location>
</feature>
<reference evidence="2" key="1">
    <citation type="submission" date="2017-12" db="EMBL/GenBank/DDBJ databases">
        <authorList>
            <person name="Barbosa P."/>
            <person name="Usie A."/>
            <person name="Ramos A.M."/>
        </authorList>
    </citation>
    <scope>NUCLEOTIDE SEQUENCE</scope>
    <source>
        <strain evidence="2">HL8</strain>
        <tissue evidence="2">Leaves</tissue>
    </source>
</reference>
<proteinExistence type="predicted"/>
<dbReference type="Pfam" id="PF14392">
    <property type="entry name" value="zf-CCHC_4"/>
    <property type="match status" value="1"/>
</dbReference>
<dbReference type="InterPro" id="IPR025836">
    <property type="entry name" value="Zn_knuckle_CX2CX4HX4C"/>
</dbReference>
<dbReference type="PANTHER" id="PTHR31286">
    <property type="entry name" value="GLYCINE-RICH CELL WALL STRUCTURAL PROTEIN 1.8-LIKE"/>
    <property type="match status" value="1"/>
</dbReference>
<gene>
    <name evidence="2" type="ORF">CFP56_042202</name>
</gene>
<protein>
    <recommendedName>
        <fullName evidence="1">Zinc knuckle CX2CX4HX4C domain-containing protein</fullName>
    </recommendedName>
</protein>
<comment type="caution">
    <text evidence="2">The sequence shown here is derived from an EMBL/GenBank/DDBJ whole genome shotgun (WGS) entry which is preliminary data.</text>
</comment>
<name>A0AAW0M841_QUESU</name>
<sequence>MDDILNRCAGLQLSEREGTEIVIGAPVTENNRVLAGKFYTKRRVNLESVARVLRSIWKTTQNFEVSDKYLLALHKLKTGEAVGKIRFDRMALWIQLHGIPTMFQTKEVGYSIGATIGSVESVDVDEKGFCLGNYMRIRVTIDISNPLCRGRKVRLGGSSQFWVDFKYERMPIFCYLCGMVTHDENDCLVGLRRSERLKAEDKPYGTWLRATQERLQKPQLVLAPSCDSDREVQRNTVSSARAAIVLNRPPRSAVGETHFQTTEEKVKEKGTADVGLVVAGSEVEIPRIPHAQRGCQFEEQLREIDAALCGDTTDTTNLHHAEQITDMTKTLQTNVQLSSAQGEEKGSANHNGSQEEFKNNTMTLFGPHGLNNPATQAQVSPPSLFPFNMGPTSPTNSIKPKLKKHNQTILKKGRVGPAMQRKENNARRGLVMEKSSGLGMGAKMDVEQIEKSEVRRVVKWFRMLGLEVKTGVLNGLWLAA</sequence>
<dbReference type="PANTHER" id="PTHR31286:SF167">
    <property type="entry name" value="OS09G0268800 PROTEIN"/>
    <property type="match status" value="1"/>
</dbReference>
<accession>A0AAW0M841</accession>
<reference evidence="2" key="2">
    <citation type="journal article" date="2018" name="Sci. Data">
        <title>The draft genome sequence of cork oak.</title>
        <authorList>
            <person name="Ramos A.M."/>
            <person name="Usie A."/>
            <person name="Barbosa P."/>
            <person name="Barros P.M."/>
            <person name="Capote T."/>
            <person name="Chaves I."/>
            <person name="Simoes F."/>
            <person name="Abreu I."/>
            <person name="Carrasquinho I."/>
            <person name="Faro C."/>
            <person name="Guimaraes J.B."/>
            <person name="Mendonca D."/>
            <person name="Nobrega F."/>
            <person name="Rodrigues L."/>
            <person name="Saibo N.J.M."/>
            <person name="Varela M.C."/>
            <person name="Egas C."/>
            <person name="Matos J."/>
            <person name="Miguel C.M."/>
            <person name="Oliveira M.M."/>
            <person name="Ricardo C.P."/>
            <person name="Goncalves S."/>
        </authorList>
    </citation>
    <scope>NUCLEOTIDE SEQUENCE [LARGE SCALE GENOMIC DNA]</scope>
    <source>
        <strain evidence="2">HL8</strain>
    </source>
</reference>
<dbReference type="AlphaFoldDB" id="A0AAW0M841"/>
<dbReference type="InterPro" id="IPR040256">
    <property type="entry name" value="At4g02000-like"/>
</dbReference>
<evidence type="ECO:0000313" key="2">
    <source>
        <dbReference type="EMBL" id="KAK7860162.1"/>
    </source>
</evidence>
<evidence type="ECO:0000259" key="1">
    <source>
        <dbReference type="Pfam" id="PF14392"/>
    </source>
</evidence>
<organism evidence="2">
    <name type="scientific">Quercus suber</name>
    <name type="common">Cork oak</name>
    <dbReference type="NCBI Taxonomy" id="58331"/>
    <lineage>
        <taxon>Eukaryota</taxon>
        <taxon>Viridiplantae</taxon>
        <taxon>Streptophyta</taxon>
        <taxon>Embryophyta</taxon>
        <taxon>Tracheophyta</taxon>
        <taxon>Spermatophyta</taxon>
        <taxon>Magnoliopsida</taxon>
        <taxon>eudicotyledons</taxon>
        <taxon>Gunneridae</taxon>
        <taxon>Pentapetalae</taxon>
        <taxon>rosids</taxon>
        <taxon>fabids</taxon>
        <taxon>Fagales</taxon>
        <taxon>Fagaceae</taxon>
        <taxon>Quercus</taxon>
    </lineage>
</organism>